<keyword evidence="12" id="KW-0902">Two-component regulatory system</keyword>
<evidence type="ECO:0000256" key="3">
    <source>
        <dbReference type="ARBA" id="ARBA00012438"/>
    </source>
</evidence>
<evidence type="ECO:0000256" key="5">
    <source>
        <dbReference type="ARBA" id="ARBA00022553"/>
    </source>
</evidence>
<dbReference type="EMBL" id="VIVN01000001">
    <property type="protein sequence ID" value="TWE09092.1"/>
    <property type="molecule type" value="Genomic_DNA"/>
</dbReference>
<keyword evidence="5" id="KW-0597">Phosphoprotein</keyword>
<dbReference type="PROSITE" id="PS50885">
    <property type="entry name" value="HAMP"/>
    <property type="match status" value="1"/>
</dbReference>
<comment type="caution">
    <text evidence="17">The sequence shown here is derived from an EMBL/GenBank/DDBJ whole genome shotgun (WGS) entry which is preliminary data.</text>
</comment>
<evidence type="ECO:0000256" key="4">
    <source>
        <dbReference type="ARBA" id="ARBA00022475"/>
    </source>
</evidence>
<dbReference type="InterPro" id="IPR050640">
    <property type="entry name" value="Bact_2-comp_sensor_kinase"/>
</dbReference>
<evidence type="ECO:0000256" key="14">
    <source>
        <dbReference type="SAM" id="Phobius"/>
    </source>
</evidence>
<keyword evidence="18" id="KW-1185">Reference proteome</keyword>
<evidence type="ECO:0000256" key="7">
    <source>
        <dbReference type="ARBA" id="ARBA00022692"/>
    </source>
</evidence>
<dbReference type="Pfam" id="PF02518">
    <property type="entry name" value="HATPase_c"/>
    <property type="match status" value="1"/>
</dbReference>
<keyword evidence="6" id="KW-0808">Transferase</keyword>
<dbReference type="InterPro" id="IPR005467">
    <property type="entry name" value="His_kinase_dom"/>
</dbReference>
<dbReference type="Gene3D" id="3.30.565.10">
    <property type="entry name" value="Histidine kinase-like ATPase, C-terminal domain"/>
    <property type="match status" value="1"/>
</dbReference>
<dbReference type="SMART" id="SM00387">
    <property type="entry name" value="HATPase_c"/>
    <property type="match status" value="1"/>
</dbReference>
<dbReference type="CDD" id="cd18774">
    <property type="entry name" value="PDC2_HK_sensor"/>
    <property type="match status" value="1"/>
</dbReference>
<comment type="subcellular location">
    <subcellularLocation>
        <location evidence="2">Cell membrane</location>
        <topology evidence="2">Multi-pass membrane protein</topology>
    </subcellularLocation>
</comment>
<evidence type="ECO:0000256" key="13">
    <source>
        <dbReference type="ARBA" id="ARBA00023136"/>
    </source>
</evidence>
<evidence type="ECO:0000256" key="12">
    <source>
        <dbReference type="ARBA" id="ARBA00023012"/>
    </source>
</evidence>
<dbReference type="InterPro" id="IPR010559">
    <property type="entry name" value="Sig_transdc_His_kin_internal"/>
</dbReference>
<dbReference type="InterPro" id="IPR033479">
    <property type="entry name" value="dCache_1"/>
</dbReference>
<keyword evidence="7 14" id="KW-0812">Transmembrane</keyword>
<evidence type="ECO:0000259" key="15">
    <source>
        <dbReference type="PROSITE" id="PS50109"/>
    </source>
</evidence>
<dbReference type="AlphaFoldDB" id="A0A561E0H7"/>
<evidence type="ECO:0000259" key="16">
    <source>
        <dbReference type="PROSITE" id="PS50885"/>
    </source>
</evidence>
<evidence type="ECO:0000256" key="9">
    <source>
        <dbReference type="ARBA" id="ARBA00022777"/>
    </source>
</evidence>
<dbReference type="PANTHER" id="PTHR34220:SF7">
    <property type="entry name" value="SENSOR HISTIDINE KINASE YPDA"/>
    <property type="match status" value="1"/>
</dbReference>
<dbReference type="InterPro" id="IPR003660">
    <property type="entry name" value="HAMP_dom"/>
</dbReference>
<name>A0A561E0H7_9BACI</name>
<dbReference type="Proteomes" id="UP000319671">
    <property type="component" value="Unassembled WGS sequence"/>
</dbReference>
<dbReference type="Gene3D" id="6.10.340.10">
    <property type="match status" value="1"/>
</dbReference>
<accession>A0A561E0H7</accession>
<organism evidence="17 18">
    <name type="scientific">Neobacillus bataviensis</name>
    <dbReference type="NCBI Taxonomy" id="220685"/>
    <lineage>
        <taxon>Bacteria</taxon>
        <taxon>Bacillati</taxon>
        <taxon>Bacillota</taxon>
        <taxon>Bacilli</taxon>
        <taxon>Bacillales</taxon>
        <taxon>Bacillaceae</taxon>
        <taxon>Neobacillus</taxon>
    </lineage>
</organism>
<feature type="domain" description="Histidine kinase" evidence="15">
    <location>
        <begin position="485"/>
        <end position="596"/>
    </location>
</feature>
<dbReference type="SUPFAM" id="SSF158472">
    <property type="entry name" value="HAMP domain-like"/>
    <property type="match status" value="1"/>
</dbReference>
<dbReference type="Gene3D" id="3.30.450.20">
    <property type="entry name" value="PAS domain"/>
    <property type="match status" value="2"/>
</dbReference>
<dbReference type="PANTHER" id="PTHR34220">
    <property type="entry name" value="SENSOR HISTIDINE KINASE YPDA"/>
    <property type="match status" value="1"/>
</dbReference>
<evidence type="ECO:0000256" key="6">
    <source>
        <dbReference type="ARBA" id="ARBA00022679"/>
    </source>
</evidence>
<evidence type="ECO:0000256" key="11">
    <source>
        <dbReference type="ARBA" id="ARBA00022989"/>
    </source>
</evidence>
<evidence type="ECO:0000256" key="10">
    <source>
        <dbReference type="ARBA" id="ARBA00022840"/>
    </source>
</evidence>
<dbReference type="EC" id="2.7.13.3" evidence="3"/>
<keyword evidence="11 14" id="KW-1133">Transmembrane helix</keyword>
<reference evidence="17 18" key="1">
    <citation type="submission" date="2019-06" db="EMBL/GenBank/DDBJ databases">
        <title>Sorghum-associated microbial communities from plants grown in Nebraska, USA.</title>
        <authorList>
            <person name="Schachtman D."/>
        </authorList>
    </citation>
    <scope>NUCLEOTIDE SEQUENCE [LARGE SCALE GENOMIC DNA]</scope>
    <source>
        <strain evidence="17 18">2482</strain>
    </source>
</reference>
<evidence type="ECO:0000313" key="17">
    <source>
        <dbReference type="EMBL" id="TWE09092.1"/>
    </source>
</evidence>
<evidence type="ECO:0000256" key="2">
    <source>
        <dbReference type="ARBA" id="ARBA00004651"/>
    </source>
</evidence>
<dbReference type="InterPro" id="IPR036890">
    <property type="entry name" value="HATPase_C_sf"/>
</dbReference>
<evidence type="ECO:0000256" key="8">
    <source>
        <dbReference type="ARBA" id="ARBA00022741"/>
    </source>
</evidence>
<evidence type="ECO:0000313" key="18">
    <source>
        <dbReference type="Proteomes" id="UP000319671"/>
    </source>
</evidence>
<dbReference type="Pfam" id="PF00672">
    <property type="entry name" value="HAMP"/>
    <property type="match status" value="1"/>
</dbReference>
<keyword evidence="9 17" id="KW-0418">Kinase</keyword>
<keyword evidence="8" id="KW-0547">Nucleotide-binding</keyword>
<keyword evidence="13 14" id="KW-0472">Membrane</keyword>
<dbReference type="Pfam" id="PF06580">
    <property type="entry name" value="His_kinase"/>
    <property type="match status" value="1"/>
</dbReference>
<feature type="transmembrane region" description="Helical" evidence="14">
    <location>
        <begin position="21"/>
        <end position="41"/>
    </location>
</feature>
<proteinExistence type="predicted"/>
<dbReference type="GO" id="GO:0005886">
    <property type="term" value="C:plasma membrane"/>
    <property type="evidence" value="ECO:0007669"/>
    <property type="project" value="UniProtKB-SubCell"/>
</dbReference>
<dbReference type="SMART" id="SM00304">
    <property type="entry name" value="HAMP"/>
    <property type="match status" value="1"/>
</dbReference>
<keyword evidence="10" id="KW-0067">ATP-binding</keyword>
<gene>
    <name evidence="17" type="ORF">FB550_1011124</name>
</gene>
<sequence length="613" mass="69706">MISRLLEKIKLKNSRLSTKLIITYILLTVIPMGLLGALAYYEYTKSIEEKVGEYIPKLLKQANNNIENSLDELERLPELIYSSSDVMSVLRDSSYKNQSELHRDQFVVESFLTNTYLDNSSEILGAFLLSKNRSFISTRIPYEGFNIENQSLPYGEEHALGDKIQLILPKQASLKFEGNPPYILLMKQVTDFDNRKSLGTLFLAVKLSFIKDVLADLEEEKNGTMWVMDENGQVIFHTDSSKIGSVFTDINDYPLVNGSFQTGTGQEKTLISVNKSARHKWILVHSIPLKHLTMGTDMVRNVTVLAFLALVIITSLISCFLAWSVTKPIKKLGHLMQEVKEGNLSVSIPIHSNDEVGVLAQSFDSMLEEIRELIQKNYSIEIRQKNAELYALQSQINPHFMYNTLQTISMAVEDGESEMVVEMVTLLGRMLRYSLSNKDRLVPISQEVDHIQDYLKIQKFRFEERLTYTIQIELDSGSYFTPKFILQPLVENSIKYGLEKRKGLSIQISVKEILNKQGKKDILFTIRDNGPGINEEKLAELNSKLKSDPMGKRESGFGILNVHARVMMMFGDQYELRVHSSIEKGTEIRIQIPAILKSEVTNYSGIQEDGDGK</sequence>
<dbReference type="CDD" id="cd06225">
    <property type="entry name" value="HAMP"/>
    <property type="match status" value="1"/>
</dbReference>
<protein>
    <recommendedName>
        <fullName evidence="3">histidine kinase</fullName>
        <ecNumber evidence="3">2.7.13.3</ecNumber>
    </recommendedName>
</protein>
<dbReference type="RefSeq" id="WP_186446355.1">
    <property type="nucleotide sequence ID" value="NZ_VIVN01000001.1"/>
</dbReference>
<dbReference type="GO" id="GO:0000155">
    <property type="term" value="F:phosphorelay sensor kinase activity"/>
    <property type="evidence" value="ECO:0007669"/>
    <property type="project" value="InterPro"/>
</dbReference>
<feature type="transmembrane region" description="Helical" evidence="14">
    <location>
        <begin position="304"/>
        <end position="326"/>
    </location>
</feature>
<dbReference type="GO" id="GO:0005524">
    <property type="term" value="F:ATP binding"/>
    <property type="evidence" value="ECO:0007669"/>
    <property type="project" value="UniProtKB-KW"/>
</dbReference>
<dbReference type="Pfam" id="PF02743">
    <property type="entry name" value="dCache_1"/>
    <property type="match status" value="1"/>
</dbReference>
<keyword evidence="4" id="KW-1003">Cell membrane</keyword>
<dbReference type="InterPro" id="IPR003594">
    <property type="entry name" value="HATPase_dom"/>
</dbReference>
<evidence type="ECO:0000256" key="1">
    <source>
        <dbReference type="ARBA" id="ARBA00000085"/>
    </source>
</evidence>
<dbReference type="SUPFAM" id="SSF55874">
    <property type="entry name" value="ATPase domain of HSP90 chaperone/DNA topoisomerase II/histidine kinase"/>
    <property type="match status" value="1"/>
</dbReference>
<feature type="domain" description="HAMP" evidence="16">
    <location>
        <begin position="323"/>
        <end position="375"/>
    </location>
</feature>
<comment type="catalytic activity">
    <reaction evidence="1">
        <text>ATP + protein L-histidine = ADP + protein N-phospho-L-histidine.</text>
        <dbReference type="EC" id="2.7.13.3"/>
    </reaction>
</comment>
<dbReference type="PROSITE" id="PS50109">
    <property type="entry name" value="HIS_KIN"/>
    <property type="match status" value="1"/>
</dbReference>